<gene>
    <name evidence="2" type="ORF">SanaruYs_33120</name>
</gene>
<keyword evidence="1" id="KW-1133">Transmembrane helix</keyword>
<dbReference type="AlphaFoldDB" id="A0A401UDU8"/>
<name>A0A401UDU8_9BACT</name>
<dbReference type="OrthoDB" id="673558at2"/>
<dbReference type="EMBL" id="BHXQ01000006">
    <property type="protein sequence ID" value="GCC53071.1"/>
    <property type="molecule type" value="Genomic_DNA"/>
</dbReference>
<dbReference type="RefSeq" id="WP_160118697.1">
    <property type="nucleotide sequence ID" value="NZ_BHXQ01000006.1"/>
</dbReference>
<keyword evidence="1" id="KW-0812">Transmembrane</keyword>
<accession>A0A401UDU8</accession>
<reference evidence="2 3" key="1">
    <citation type="submission" date="2018-11" db="EMBL/GenBank/DDBJ databases">
        <title>Chryseotalea sanarue gen. nov., sp., nov., a member of the family Cytophagaceae, isolated from a brackish lake in Hamamatsu Japan.</title>
        <authorList>
            <person name="Maejima Y."/>
            <person name="Iino T."/>
            <person name="Muraguchi Y."/>
            <person name="Fukuda K."/>
            <person name="Ohkuma M."/>
            <person name="Moriuchi R."/>
            <person name="Dohra H."/>
            <person name="Kimbara K."/>
            <person name="Shintani M."/>
        </authorList>
    </citation>
    <scope>NUCLEOTIDE SEQUENCE [LARGE SCALE GENOMIC DNA]</scope>
    <source>
        <strain evidence="2 3">Ys</strain>
    </source>
</reference>
<organism evidence="2 3">
    <name type="scientific">Chryseotalea sanaruensis</name>
    <dbReference type="NCBI Taxonomy" id="2482724"/>
    <lineage>
        <taxon>Bacteria</taxon>
        <taxon>Pseudomonadati</taxon>
        <taxon>Bacteroidota</taxon>
        <taxon>Cytophagia</taxon>
        <taxon>Cytophagales</taxon>
        <taxon>Chryseotaleaceae</taxon>
        <taxon>Chryseotalea</taxon>
    </lineage>
</organism>
<proteinExistence type="predicted"/>
<evidence type="ECO:0000256" key="1">
    <source>
        <dbReference type="SAM" id="Phobius"/>
    </source>
</evidence>
<keyword evidence="3" id="KW-1185">Reference proteome</keyword>
<evidence type="ECO:0000313" key="3">
    <source>
        <dbReference type="Proteomes" id="UP000288227"/>
    </source>
</evidence>
<dbReference type="InterPro" id="IPR024422">
    <property type="entry name" value="Protein_unknown_function_OB"/>
</dbReference>
<dbReference type="Proteomes" id="UP000288227">
    <property type="component" value="Unassembled WGS sequence"/>
</dbReference>
<protein>
    <recommendedName>
        <fullName evidence="4">tRNA_anti-like</fullName>
    </recommendedName>
</protein>
<keyword evidence="1" id="KW-0472">Membrane</keyword>
<comment type="caution">
    <text evidence="2">The sequence shown here is derived from an EMBL/GenBank/DDBJ whole genome shotgun (WGS) entry which is preliminary data.</text>
</comment>
<sequence length="145" mass="16251">MKLQKIKIASVIIGVLVPICLVYISTNQFNNQAPKCSIKTITVDELLKSFIRNETIATQQYLNKVIQVRGKISSIGLLKDNQVEIALKGTRYKSILCTLNPEQLFGIINSIEINSEVLIEGKCIGFLNDVYLKKCTVFKSVKQNC</sequence>
<dbReference type="Pfam" id="PF12869">
    <property type="entry name" value="tRNA_anti-like"/>
    <property type="match status" value="1"/>
</dbReference>
<evidence type="ECO:0008006" key="4">
    <source>
        <dbReference type="Google" id="ProtNLM"/>
    </source>
</evidence>
<feature type="transmembrane region" description="Helical" evidence="1">
    <location>
        <begin position="7"/>
        <end position="26"/>
    </location>
</feature>
<evidence type="ECO:0000313" key="2">
    <source>
        <dbReference type="EMBL" id="GCC53071.1"/>
    </source>
</evidence>